<dbReference type="InterPro" id="IPR036922">
    <property type="entry name" value="Rieske_2Fe-2S_sf"/>
</dbReference>
<evidence type="ECO:0000256" key="4">
    <source>
        <dbReference type="ARBA" id="ARBA00022714"/>
    </source>
</evidence>
<dbReference type="PANTHER" id="PTHR21266:SF19">
    <property type="entry name" value="CHLOROPHYLLIDE A OXYGENASE, CHLOROPLASTIC"/>
    <property type="match status" value="1"/>
</dbReference>
<accession>A0AAD5XNR6</accession>
<dbReference type="Pfam" id="PF08417">
    <property type="entry name" value="PaO"/>
    <property type="match status" value="1"/>
</dbReference>
<dbReference type="GO" id="GO:0005737">
    <property type="term" value="C:cytoplasm"/>
    <property type="evidence" value="ECO:0007669"/>
    <property type="project" value="TreeGrafter"/>
</dbReference>
<evidence type="ECO:0000256" key="6">
    <source>
        <dbReference type="ARBA" id="ARBA00022946"/>
    </source>
</evidence>
<comment type="subcellular location">
    <subcellularLocation>
        <location evidence="1">Plastid</location>
        <location evidence="1">Chloroplast</location>
    </subcellularLocation>
</comment>
<keyword evidence="5" id="KW-0479">Metal-binding</keyword>
<evidence type="ECO:0000313" key="11">
    <source>
        <dbReference type="EMBL" id="KAJ3174843.1"/>
    </source>
</evidence>
<name>A0AAD5XNR6_9FUNG</name>
<dbReference type="GO" id="GO:0051537">
    <property type="term" value="F:2 iron, 2 sulfur cluster binding"/>
    <property type="evidence" value="ECO:0007669"/>
    <property type="project" value="UniProtKB-KW"/>
</dbReference>
<dbReference type="SUPFAM" id="SSF50022">
    <property type="entry name" value="ISP domain"/>
    <property type="match status" value="1"/>
</dbReference>
<dbReference type="Proteomes" id="UP001212152">
    <property type="component" value="Unassembled WGS sequence"/>
</dbReference>
<comment type="caution">
    <text evidence="11">The sequence shown here is derived from an EMBL/GenBank/DDBJ whole genome shotgun (WGS) entry which is preliminary data.</text>
</comment>
<dbReference type="InterPro" id="IPR017941">
    <property type="entry name" value="Rieske_2Fe-2S"/>
</dbReference>
<feature type="compositionally biased region" description="Basic and acidic residues" evidence="9">
    <location>
        <begin position="253"/>
        <end position="270"/>
    </location>
</feature>
<dbReference type="PANTHER" id="PTHR21266">
    <property type="entry name" value="IRON-SULFUR DOMAIN CONTAINING PROTEIN"/>
    <property type="match status" value="1"/>
</dbReference>
<evidence type="ECO:0000256" key="5">
    <source>
        <dbReference type="ARBA" id="ARBA00022723"/>
    </source>
</evidence>
<sequence length="599" mass="65074">MSDFHPRSGGLSSRATSLEGGLNHSPRPSSLSHIVHPIPPSTPPLSTTPALWFSAPDLRLARAAEAELVEPESQAQQRARAKFFDEVTSTDLRRWWYPVSVSEDLGRSTVLGAELLGDPIVLWRDKEGTAVCLEDKCAHRSTPLSLGRVTPAGELECAYDGWRYDSEGNVTHIPALLPDRDIPTNACARRYPTVERDGLLWVWPGDATLPAYDIHARLPPILSPGSQSAVQAAAPTLAAGVARVTDDSDYDVLGDKKGSQPGPDGEKAESADSWGRVFTSVMDLDVDQSVLVECFLDYPHLAYTRPSGLLTHPPHPVPTPVQVEIKFQTDSPGVMATINRPESKDASPVQVRFIPPCHVQISSNVDGYKFNQTIHCVPTRPGFTRLIYRHSRNYWNWIDWLPFVGNMYNKAWANRIMGEYHILRGMQDRLRVGAKPWNAPIQADLLPRYYREWYKRCMVKHSPFFSTFAPFSLPQAQSNASTASGTSAQPPMTYMNPYGEPTARPFAISGPPRYTLAHIPQPTPSQLGIIQAASAAAATAAVQASAGASRRGSIANLVGVGGVGGGATGSRRGSMIIMPPVSAPPQTATGSTQRVVAPA</sequence>
<evidence type="ECO:0000259" key="10">
    <source>
        <dbReference type="PROSITE" id="PS51296"/>
    </source>
</evidence>
<dbReference type="AlphaFoldDB" id="A0AAD5XNR6"/>
<dbReference type="GO" id="GO:0046872">
    <property type="term" value="F:metal ion binding"/>
    <property type="evidence" value="ECO:0007669"/>
    <property type="project" value="UniProtKB-KW"/>
</dbReference>
<dbReference type="Pfam" id="PF00355">
    <property type="entry name" value="Rieske"/>
    <property type="match status" value="1"/>
</dbReference>
<dbReference type="PROSITE" id="PS51296">
    <property type="entry name" value="RIESKE"/>
    <property type="match status" value="1"/>
</dbReference>
<dbReference type="GO" id="GO:0010277">
    <property type="term" value="F:chlorophyllide a oxygenase activity"/>
    <property type="evidence" value="ECO:0007669"/>
    <property type="project" value="InterPro"/>
</dbReference>
<keyword evidence="4" id="KW-0001">2Fe-2S</keyword>
<organism evidence="11 12">
    <name type="scientific">Geranomyces variabilis</name>
    <dbReference type="NCBI Taxonomy" id="109894"/>
    <lineage>
        <taxon>Eukaryota</taxon>
        <taxon>Fungi</taxon>
        <taxon>Fungi incertae sedis</taxon>
        <taxon>Chytridiomycota</taxon>
        <taxon>Chytridiomycota incertae sedis</taxon>
        <taxon>Chytridiomycetes</taxon>
        <taxon>Spizellomycetales</taxon>
        <taxon>Powellomycetaceae</taxon>
        <taxon>Geranomyces</taxon>
    </lineage>
</organism>
<keyword evidence="12" id="KW-1185">Reference proteome</keyword>
<gene>
    <name evidence="11" type="ORF">HDU87_006635</name>
</gene>
<keyword evidence="7" id="KW-0408">Iron</keyword>
<evidence type="ECO:0000256" key="1">
    <source>
        <dbReference type="ARBA" id="ARBA00004229"/>
    </source>
</evidence>
<keyword evidence="6" id="KW-0809">Transit peptide</keyword>
<feature type="region of interest" description="Disordered" evidence="9">
    <location>
        <begin position="1"/>
        <end position="47"/>
    </location>
</feature>
<dbReference type="InterPro" id="IPR050584">
    <property type="entry name" value="Cholesterol_7-desaturase"/>
</dbReference>
<reference evidence="11" key="1">
    <citation type="submission" date="2020-05" db="EMBL/GenBank/DDBJ databases">
        <title>Phylogenomic resolution of chytrid fungi.</title>
        <authorList>
            <person name="Stajich J.E."/>
            <person name="Amses K."/>
            <person name="Simmons R."/>
            <person name="Seto K."/>
            <person name="Myers J."/>
            <person name="Bonds A."/>
            <person name="Quandt C.A."/>
            <person name="Barry K."/>
            <person name="Liu P."/>
            <person name="Grigoriev I."/>
            <person name="Longcore J.E."/>
            <person name="James T.Y."/>
        </authorList>
    </citation>
    <scope>NUCLEOTIDE SEQUENCE</scope>
    <source>
        <strain evidence="11">JEL0379</strain>
    </source>
</reference>
<dbReference type="EMBL" id="JADGJQ010000059">
    <property type="protein sequence ID" value="KAJ3174843.1"/>
    <property type="molecule type" value="Genomic_DNA"/>
</dbReference>
<evidence type="ECO:0000256" key="7">
    <source>
        <dbReference type="ARBA" id="ARBA00023004"/>
    </source>
</evidence>
<proteinExistence type="predicted"/>
<keyword evidence="2" id="KW-0150">Chloroplast</keyword>
<protein>
    <recommendedName>
        <fullName evidence="10">Rieske domain-containing protein</fullName>
    </recommendedName>
</protein>
<feature type="domain" description="Rieske" evidence="10">
    <location>
        <begin position="96"/>
        <end position="202"/>
    </location>
</feature>
<dbReference type="SUPFAM" id="SSF55961">
    <property type="entry name" value="Bet v1-like"/>
    <property type="match status" value="1"/>
</dbReference>
<dbReference type="Gene3D" id="3.90.380.10">
    <property type="entry name" value="Naphthalene 1,2-dioxygenase Alpha Subunit, Chain A, domain 1"/>
    <property type="match status" value="1"/>
</dbReference>
<keyword evidence="3" id="KW-0934">Plastid</keyword>
<feature type="region of interest" description="Disordered" evidence="9">
    <location>
        <begin position="250"/>
        <end position="271"/>
    </location>
</feature>
<evidence type="ECO:0000256" key="9">
    <source>
        <dbReference type="SAM" id="MobiDB-lite"/>
    </source>
</evidence>
<evidence type="ECO:0000313" key="12">
    <source>
        <dbReference type="Proteomes" id="UP001212152"/>
    </source>
</evidence>
<evidence type="ECO:0000256" key="8">
    <source>
        <dbReference type="ARBA" id="ARBA00023014"/>
    </source>
</evidence>
<dbReference type="InterPro" id="IPR013626">
    <property type="entry name" value="PaO"/>
</dbReference>
<dbReference type="Gene3D" id="2.102.10.10">
    <property type="entry name" value="Rieske [2Fe-2S] iron-sulphur domain"/>
    <property type="match status" value="1"/>
</dbReference>
<evidence type="ECO:0000256" key="3">
    <source>
        <dbReference type="ARBA" id="ARBA00022640"/>
    </source>
</evidence>
<keyword evidence="8" id="KW-0411">Iron-sulfur</keyword>
<evidence type="ECO:0000256" key="2">
    <source>
        <dbReference type="ARBA" id="ARBA00022528"/>
    </source>
</evidence>